<dbReference type="AlphaFoldDB" id="A0A2B4RNF8"/>
<dbReference type="SUPFAM" id="SSF74924">
    <property type="entry name" value="Cap-Gly domain"/>
    <property type="match status" value="3"/>
</dbReference>
<dbReference type="PANTHER" id="PTHR44329">
    <property type="entry name" value="SERINE/THREONINE-PROTEIN KINASE TNNI3K-RELATED"/>
    <property type="match status" value="1"/>
</dbReference>
<dbReference type="GO" id="GO:0004672">
    <property type="term" value="F:protein kinase activity"/>
    <property type="evidence" value="ECO:0007669"/>
    <property type="project" value="InterPro"/>
</dbReference>
<dbReference type="Gene3D" id="1.10.510.10">
    <property type="entry name" value="Transferase(Phosphotransferase) domain 1"/>
    <property type="match status" value="2"/>
</dbReference>
<dbReference type="SUPFAM" id="SSF56112">
    <property type="entry name" value="Protein kinase-like (PK-like)"/>
    <property type="match status" value="2"/>
</dbReference>
<dbReference type="PROSITE" id="PS00109">
    <property type="entry name" value="PROTEIN_KINASE_TYR"/>
    <property type="match status" value="1"/>
</dbReference>
<proteinExistence type="predicted"/>
<keyword evidence="6" id="KW-1185">Reference proteome</keyword>
<dbReference type="InterPro" id="IPR000719">
    <property type="entry name" value="Prot_kinase_dom"/>
</dbReference>
<name>A0A2B4RNF8_STYPI</name>
<organism evidence="5 6">
    <name type="scientific">Stylophora pistillata</name>
    <name type="common">Smooth cauliflower coral</name>
    <dbReference type="NCBI Taxonomy" id="50429"/>
    <lineage>
        <taxon>Eukaryota</taxon>
        <taxon>Metazoa</taxon>
        <taxon>Cnidaria</taxon>
        <taxon>Anthozoa</taxon>
        <taxon>Hexacorallia</taxon>
        <taxon>Scleractinia</taxon>
        <taxon>Astrocoeniina</taxon>
        <taxon>Pocilloporidae</taxon>
        <taxon>Stylophora</taxon>
    </lineage>
</organism>
<dbReference type="OrthoDB" id="5988998at2759"/>
<evidence type="ECO:0000259" key="4">
    <source>
        <dbReference type="PROSITE" id="PS50245"/>
    </source>
</evidence>
<comment type="caution">
    <text evidence="5">The sequence shown here is derived from an EMBL/GenBank/DDBJ whole genome shotgun (WGS) entry which is preliminary data.</text>
</comment>
<dbReference type="InterPro" id="IPR036859">
    <property type="entry name" value="CAP-Gly_dom_sf"/>
</dbReference>
<dbReference type="Proteomes" id="UP000225706">
    <property type="component" value="Unassembled WGS sequence"/>
</dbReference>
<dbReference type="Pfam" id="PF01302">
    <property type="entry name" value="CAP_GLY"/>
    <property type="match status" value="2"/>
</dbReference>
<dbReference type="PANTHER" id="PTHR44329:SF298">
    <property type="entry name" value="MIXED LINEAGE KINASE DOMAIN-LIKE PROTEIN"/>
    <property type="match status" value="1"/>
</dbReference>
<dbReference type="PROSITE" id="PS50245">
    <property type="entry name" value="CAP_GLY_2"/>
    <property type="match status" value="1"/>
</dbReference>
<evidence type="ECO:0000256" key="1">
    <source>
        <dbReference type="ARBA" id="ARBA00022741"/>
    </source>
</evidence>
<gene>
    <name evidence="5" type="primary">Takl1</name>
    <name evidence="5" type="ORF">AWC38_SpisGene17810</name>
</gene>
<dbReference type="GO" id="GO:0097527">
    <property type="term" value="P:necroptotic signaling pathway"/>
    <property type="evidence" value="ECO:0007669"/>
    <property type="project" value="TreeGrafter"/>
</dbReference>
<dbReference type="EMBL" id="LSMT01000445">
    <property type="protein sequence ID" value="PFX17868.1"/>
    <property type="molecule type" value="Genomic_DNA"/>
</dbReference>
<evidence type="ECO:0000313" key="5">
    <source>
        <dbReference type="EMBL" id="PFX17868.1"/>
    </source>
</evidence>
<accession>A0A2B4RNF8</accession>
<dbReference type="InterPro" id="IPR051681">
    <property type="entry name" value="Ser/Thr_Kinases-Pseudokinases"/>
</dbReference>
<reference evidence="6" key="1">
    <citation type="journal article" date="2017" name="bioRxiv">
        <title>Comparative analysis of the genomes of Stylophora pistillata and Acropora digitifera provides evidence for extensive differences between species of corals.</title>
        <authorList>
            <person name="Voolstra C.R."/>
            <person name="Li Y."/>
            <person name="Liew Y.J."/>
            <person name="Baumgarten S."/>
            <person name="Zoccola D."/>
            <person name="Flot J.-F."/>
            <person name="Tambutte S."/>
            <person name="Allemand D."/>
            <person name="Aranda M."/>
        </authorList>
    </citation>
    <scope>NUCLEOTIDE SEQUENCE [LARGE SCALE GENOMIC DNA]</scope>
</reference>
<keyword evidence="1" id="KW-0547">Nucleotide-binding</keyword>
<dbReference type="InterPro" id="IPR008266">
    <property type="entry name" value="Tyr_kinase_AS"/>
</dbReference>
<dbReference type="GO" id="GO:0005524">
    <property type="term" value="F:ATP binding"/>
    <property type="evidence" value="ECO:0007669"/>
    <property type="project" value="UniProtKB-KW"/>
</dbReference>
<keyword evidence="5" id="KW-0418">Kinase</keyword>
<dbReference type="InterPro" id="IPR011009">
    <property type="entry name" value="Kinase-like_dom_sf"/>
</dbReference>
<dbReference type="Gene3D" id="2.30.30.190">
    <property type="entry name" value="CAP Gly-rich-like domain"/>
    <property type="match status" value="3"/>
</dbReference>
<protein>
    <submittedName>
        <fullName evidence="5">Putative mitogen-activated protein kinase kinase kinase 7-like</fullName>
    </submittedName>
</protein>
<dbReference type="SMART" id="SM01052">
    <property type="entry name" value="CAP_GLY"/>
    <property type="match status" value="2"/>
</dbReference>
<keyword evidence="2" id="KW-0067">ATP-binding</keyword>
<dbReference type="PROSITE" id="PS50011">
    <property type="entry name" value="PROTEIN_KINASE_DOM"/>
    <property type="match status" value="1"/>
</dbReference>
<feature type="domain" description="CAP-Gly" evidence="4">
    <location>
        <begin position="403"/>
        <end position="451"/>
    </location>
</feature>
<sequence length="793" mass="89293">MDGHRSRYILLNNRYGYSVRRLSNHALTRLLSLPILQQALRGELLAKADHGHRDLQPSRVGRIALVGIAREELCLECGEEDLFELSEEDASLLLAIPDQELRYKTFTKQIQNVCGRLSLGRAVSVLLSSGRSVPGVIRYMGELPRRIGTWFGVELMALHSLLHLWLQWIGAPPQLDSQTHDLVEGHSLVHQPGVVSYEGVSLKLFLALLWFGFPLMGQALHSLLHLWLQWIGAPPQLDSQTHDLVEGHSLVVHVSDMDGHRSKYILLNNRHGCTKRLSNRYGNFCLTLDDILDTLPLPTEAIRGELLAKADYEPCNQHLSRVGRMALVGIDRKELHLECGKEDLFKLSEEDASLLLAISDLKLRCETFAKQIQNVSGRLSLGRAVSVLLSSGRSVPGVLRYMGELPRKIGTWFGVELMGDPKYPRQGSCDGTYGEGRRYFICEEDSGVFVNLAELVPLTGINVPVISIDQRVVYSQAKGTLRYIGEERYSNSNVRTIAGLEMDEKIGMGNGRKNGFQRFVCRKDHAIFVTIDNILPLNSIDEKPSEALKNEPSGKQGPKKEVDVYSFGVLLCEMCIRDLPDPERREQQVAMVTNSVLRALIRGCLETNAEARPKLMDRSLRSLYEEQPLLKREVCIISLDVVQALNYLHKSLPHPIIHRDISSANVLLWRQNDQWRAKVSDYGNANYVRQSRKDGPGSAVYSAPEAMDDATKQNISCKVDVYSFGVLLCEICTGEFPDPDRRQEQVTKAVNSEFRDLGELIIPKCLIEEPEDRPDMEEIIDGLEAFQRNHKLQ</sequence>
<dbReference type="InterPro" id="IPR000938">
    <property type="entry name" value="CAP-Gly_domain"/>
</dbReference>
<feature type="domain" description="Protein kinase" evidence="3">
    <location>
        <begin position="500"/>
        <end position="786"/>
    </location>
</feature>
<evidence type="ECO:0000256" key="2">
    <source>
        <dbReference type="ARBA" id="ARBA00022840"/>
    </source>
</evidence>
<evidence type="ECO:0000259" key="3">
    <source>
        <dbReference type="PROSITE" id="PS50011"/>
    </source>
</evidence>
<evidence type="ECO:0000313" key="6">
    <source>
        <dbReference type="Proteomes" id="UP000225706"/>
    </source>
</evidence>
<dbReference type="Pfam" id="PF00069">
    <property type="entry name" value="Pkinase"/>
    <property type="match status" value="1"/>
</dbReference>
<keyword evidence="5" id="KW-0808">Transferase</keyword>